<protein>
    <submittedName>
        <fullName evidence="8">Cytochrome P450</fullName>
    </submittedName>
</protein>
<dbReference type="SUPFAM" id="SSF48264">
    <property type="entry name" value="Cytochrome P450"/>
    <property type="match status" value="1"/>
</dbReference>
<dbReference type="InterPro" id="IPR001128">
    <property type="entry name" value="Cyt_P450"/>
</dbReference>
<comment type="caution">
    <text evidence="8">The sequence shown here is derived from an EMBL/GenBank/DDBJ whole genome shotgun (WGS) entry which is preliminary data.</text>
</comment>
<dbReference type="InterPro" id="IPR050196">
    <property type="entry name" value="Cytochrome_P450_Monoox"/>
</dbReference>
<evidence type="ECO:0000313" key="8">
    <source>
        <dbReference type="EMBL" id="GAA5085182.1"/>
    </source>
</evidence>
<dbReference type="Gene3D" id="1.10.630.10">
    <property type="entry name" value="Cytochrome P450"/>
    <property type="match status" value="1"/>
</dbReference>
<dbReference type="PANTHER" id="PTHR24291:SF50">
    <property type="entry name" value="BIFUNCTIONAL ALBAFLAVENONE MONOOXYGENASE_TERPENE SYNTHASE"/>
    <property type="match status" value="1"/>
</dbReference>
<evidence type="ECO:0000256" key="2">
    <source>
        <dbReference type="ARBA" id="ARBA00022617"/>
    </source>
</evidence>
<dbReference type="PRINTS" id="PR00463">
    <property type="entry name" value="EP450I"/>
</dbReference>
<keyword evidence="3 7" id="KW-0479">Metal-binding</keyword>
<dbReference type="PRINTS" id="PR00385">
    <property type="entry name" value="P450"/>
</dbReference>
<keyword evidence="5 7" id="KW-0408">Iron</keyword>
<dbReference type="InterPro" id="IPR002401">
    <property type="entry name" value="Cyt_P450_E_grp-I"/>
</dbReference>
<dbReference type="Proteomes" id="UP001500353">
    <property type="component" value="Unassembled WGS sequence"/>
</dbReference>
<evidence type="ECO:0000256" key="5">
    <source>
        <dbReference type="ARBA" id="ARBA00023004"/>
    </source>
</evidence>
<name>A0ABP9LXF3_9FLAO</name>
<evidence type="ECO:0000256" key="4">
    <source>
        <dbReference type="ARBA" id="ARBA00023002"/>
    </source>
</evidence>
<evidence type="ECO:0000256" key="3">
    <source>
        <dbReference type="ARBA" id="ARBA00022723"/>
    </source>
</evidence>
<organism evidence="8 9">
    <name type="scientific">Chryseobacterium ginsengisoli</name>
    <dbReference type="NCBI Taxonomy" id="363853"/>
    <lineage>
        <taxon>Bacteria</taxon>
        <taxon>Pseudomonadati</taxon>
        <taxon>Bacteroidota</taxon>
        <taxon>Flavobacteriia</taxon>
        <taxon>Flavobacteriales</taxon>
        <taxon>Weeksellaceae</taxon>
        <taxon>Chryseobacterium group</taxon>
        <taxon>Chryseobacterium</taxon>
    </lineage>
</organism>
<proteinExistence type="inferred from homology"/>
<dbReference type="PROSITE" id="PS00086">
    <property type="entry name" value="CYTOCHROME_P450"/>
    <property type="match status" value="1"/>
</dbReference>
<sequence length="451" mass="52233">MEIYHMSSQFNYPTEIKGKRKLYSLFKGVKNPLEVISGNHDIAGDNYYIKASFTDKNFIFSQDKEFTEYILKQNHKNYFKSEIQSITLGKYLGNGLLTNNGKDWLKQRRLIQPGFSKAKIANLVSIMEEEIDAAFQLFNKETEVDLYDFFHTLAFNIVAKTLFSSDIDESKVKELGKIITEVQEVFAKEVRLPFYSQILKIFGVIDKTIAKSNRSKAIIQGVLDKRRNSGEEKNDLLDMLIQTRYEDTNLPMSDEQLVDEMLILFIAGHETTANALSFIFFEISQNPEAEKKLKQEIAEEGENIFTTESLMKKSFTSNVIKEAMRLHSPAWAIDRQALEDDSFKEYSWSKGTLIILYITGLHRNPKYWKDPNSFIPERFDDENAKNFAYYPFGAGPRLCIGEHFAMMEMALIVRKFYKNFSFISYQNKLEKKALVTLRTTSLKGKIINKLI</sequence>
<evidence type="ECO:0000256" key="6">
    <source>
        <dbReference type="ARBA" id="ARBA00023033"/>
    </source>
</evidence>
<evidence type="ECO:0000256" key="7">
    <source>
        <dbReference type="RuleBase" id="RU000461"/>
    </source>
</evidence>
<evidence type="ECO:0000256" key="1">
    <source>
        <dbReference type="ARBA" id="ARBA00010617"/>
    </source>
</evidence>
<keyword evidence="2 7" id="KW-0349">Heme</keyword>
<dbReference type="EMBL" id="BAABHX010000001">
    <property type="protein sequence ID" value="GAA5085182.1"/>
    <property type="molecule type" value="Genomic_DNA"/>
</dbReference>
<accession>A0ABP9LXF3</accession>
<dbReference type="PANTHER" id="PTHR24291">
    <property type="entry name" value="CYTOCHROME P450 FAMILY 4"/>
    <property type="match status" value="1"/>
</dbReference>
<comment type="similarity">
    <text evidence="1 7">Belongs to the cytochrome P450 family.</text>
</comment>
<dbReference type="Pfam" id="PF00067">
    <property type="entry name" value="p450"/>
    <property type="match status" value="1"/>
</dbReference>
<keyword evidence="6 7" id="KW-0503">Monooxygenase</keyword>
<evidence type="ECO:0000313" key="9">
    <source>
        <dbReference type="Proteomes" id="UP001500353"/>
    </source>
</evidence>
<keyword evidence="4 7" id="KW-0560">Oxidoreductase</keyword>
<dbReference type="InterPro" id="IPR017972">
    <property type="entry name" value="Cyt_P450_CS"/>
</dbReference>
<reference evidence="9" key="1">
    <citation type="journal article" date="2019" name="Int. J. Syst. Evol. Microbiol.">
        <title>The Global Catalogue of Microorganisms (GCM) 10K type strain sequencing project: providing services to taxonomists for standard genome sequencing and annotation.</title>
        <authorList>
            <consortium name="The Broad Institute Genomics Platform"/>
            <consortium name="The Broad Institute Genome Sequencing Center for Infectious Disease"/>
            <person name="Wu L."/>
            <person name="Ma J."/>
        </authorList>
    </citation>
    <scope>NUCLEOTIDE SEQUENCE [LARGE SCALE GENOMIC DNA]</scope>
    <source>
        <strain evidence="9">JCM 18019</strain>
    </source>
</reference>
<dbReference type="RefSeq" id="WP_345200190.1">
    <property type="nucleotide sequence ID" value="NZ_BAABHX010000001.1"/>
</dbReference>
<gene>
    <name evidence="8" type="ORF">GCM10023210_05750</name>
</gene>
<keyword evidence="9" id="KW-1185">Reference proteome</keyword>
<dbReference type="InterPro" id="IPR036396">
    <property type="entry name" value="Cyt_P450_sf"/>
</dbReference>